<protein>
    <recommendedName>
        <fullName evidence="3">EF-hand domain-containing protein</fullName>
    </recommendedName>
</protein>
<evidence type="ECO:0000313" key="1">
    <source>
        <dbReference type="EMBL" id="KAF9541815.1"/>
    </source>
</evidence>
<gene>
    <name evidence="1" type="ORF">EC957_002650</name>
</gene>
<comment type="caution">
    <text evidence="1">The sequence shown here is derived from an EMBL/GenBank/DDBJ whole genome shotgun (WGS) entry which is preliminary data.</text>
</comment>
<dbReference type="EMBL" id="JAAAXW010000155">
    <property type="protein sequence ID" value="KAF9541815.1"/>
    <property type="molecule type" value="Genomic_DNA"/>
</dbReference>
<dbReference type="InterPro" id="IPR018247">
    <property type="entry name" value="EF_Hand_1_Ca_BS"/>
</dbReference>
<evidence type="ECO:0000313" key="2">
    <source>
        <dbReference type="Proteomes" id="UP000723463"/>
    </source>
</evidence>
<accession>A0A9P6F4X2</accession>
<reference evidence="1" key="1">
    <citation type="journal article" date="2020" name="Fungal Divers.">
        <title>Resolving the Mortierellaceae phylogeny through synthesis of multi-gene phylogenetics and phylogenomics.</title>
        <authorList>
            <person name="Vandepol N."/>
            <person name="Liber J."/>
            <person name="Desiro A."/>
            <person name="Na H."/>
            <person name="Kennedy M."/>
            <person name="Barry K."/>
            <person name="Grigoriev I.V."/>
            <person name="Miller A.N."/>
            <person name="O'Donnell K."/>
            <person name="Stajich J.E."/>
            <person name="Bonito G."/>
        </authorList>
    </citation>
    <scope>NUCLEOTIDE SEQUENCE</scope>
    <source>
        <strain evidence="1">NRRL 2591</strain>
    </source>
</reference>
<dbReference type="PROSITE" id="PS00018">
    <property type="entry name" value="EF_HAND_1"/>
    <property type="match status" value="1"/>
</dbReference>
<evidence type="ECO:0008006" key="3">
    <source>
        <dbReference type="Google" id="ProtNLM"/>
    </source>
</evidence>
<proteinExistence type="predicted"/>
<sequence length="177" mass="19147">MAVEYKEFGKFLDVCPTSFPSLTSARLFGLCGRGGLVPDLIRGGSPAGWKEITLGVFWGYDENQSVRSALEMVSTISGQASTLTALDLDGGGYIASMDIQQFLIRNKASPDPCLDAADIAQSKWVCLDLEVFGCAIGGIPRLDITRWIDDEPAGKYTIDGSYSDSIGFQQRVYTQLA</sequence>
<organism evidence="1 2">
    <name type="scientific">Mortierella hygrophila</name>
    <dbReference type="NCBI Taxonomy" id="979708"/>
    <lineage>
        <taxon>Eukaryota</taxon>
        <taxon>Fungi</taxon>
        <taxon>Fungi incertae sedis</taxon>
        <taxon>Mucoromycota</taxon>
        <taxon>Mortierellomycotina</taxon>
        <taxon>Mortierellomycetes</taxon>
        <taxon>Mortierellales</taxon>
        <taxon>Mortierellaceae</taxon>
        <taxon>Mortierella</taxon>
    </lineage>
</organism>
<name>A0A9P6F4X2_9FUNG</name>
<dbReference type="AlphaFoldDB" id="A0A9P6F4X2"/>
<keyword evidence="2" id="KW-1185">Reference proteome</keyword>
<dbReference type="Proteomes" id="UP000723463">
    <property type="component" value="Unassembled WGS sequence"/>
</dbReference>